<organism evidence="2 3">
    <name type="scientific">Acidianus hospitalis</name>
    <dbReference type="NCBI Taxonomy" id="563177"/>
    <lineage>
        <taxon>Archaea</taxon>
        <taxon>Thermoproteota</taxon>
        <taxon>Thermoprotei</taxon>
        <taxon>Sulfolobales</taxon>
        <taxon>Sulfolobaceae</taxon>
        <taxon>Acidianus</taxon>
    </lineage>
</organism>
<evidence type="ECO:0000313" key="3">
    <source>
        <dbReference type="Proteomes" id="UP000245638"/>
    </source>
</evidence>
<dbReference type="AlphaFoldDB" id="A0A2T9X473"/>
<sequence length="192" mass="22540">MLYVSFKVNHEDWSKGIDYSRNLLSVLDIKPSTNGARLLIEFKGKEEDAKKLKWNLSRVSKFKYLGTIIVNEPIERILSNYIIMNGTATNDGIYWTVILSDYTELKKMLRDFIEHRIEVKVVKVIKVKSEDVLTARQEQILKIAFEAGYFDYPKKIRIKELAEKLNMSVSNLSEILRRAERNVIETFFRERS</sequence>
<comment type="caution">
    <text evidence="2">The sequence shown here is derived from an EMBL/GenBank/DDBJ whole genome shotgun (WGS) entry which is preliminary data.</text>
</comment>
<dbReference type="Proteomes" id="UP000245638">
    <property type="component" value="Unassembled WGS sequence"/>
</dbReference>
<evidence type="ECO:0000259" key="1">
    <source>
        <dbReference type="Pfam" id="PF04967"/>
    </source>
</evidence>
<name>A0A2T9X473_9CREN</name>
<accession>A0A2T9X473</accession>
<dbReference type="EMBL" id="QEFD01000173">
    <property type="protein sequence ID" value="PVU74906.1"/>
    <property type="molecule type" value="Genomic_DNA"/>
</dbReference>
<gene>
    <name evidence="2" type="ORF">DDW13_05835</name>
</gene>
<dbReference type="PANTHER" id="PTHR34236">
    <property type="entry name" value="DIMETHYL SULFOXIDE REDUCTASE TRANSCRIPTIONAL ACTIVATOR"/>
    <property type="match status" value="1"/>
</dbReference>
<protein>
    <submittedName>
        <fullName evidence="2">Bacterio-opsin activator</fullName>
    </submittedName>
</protein>
<dbReference type="InterPro" id="IPR007050">
    <property type="entry name" value="HTH_bacterioopsin"/>
</dbReference>
<dbReference type="PANTHER" id="PTHR34236:SF1">
    <property type="entry name" value="DIMETHYL SULFOXIDE REDUCTASE TRANSCRIPTIONAL ACTIVATOR"/>
    <property type="match status" value="1"/>
</dbReference>
<reference evidence="2 3" key="1">
    <citation type="journal article" date="2015" name="Appl. Environ. Microbiol.">
        <title>Nanoarchaeota, Their Sulfolobales Host, and Nanoarchaeota Virus Distribution across Yellowstone National Park Hot Springs.</title>
        <authorList>
            <person name="Munson-McGee J.H."/>
            <person name="Field E.K."/>
            <person name="Bateson M."/>
            <person name="Rooney C."/>
            <person name="Stepanauskas R."/>
            <person name="Young M.J."/>
        </authorList>
    </citation>
    <scope>NUCLEOTIDE SEQUENCE [LARGE SCALE GENOMIC DNA]</scope>
    <source>
        <strain evidence="2">SCGC AC-742_N10</strain>
    </source>
</reference>
<dbReference type="Pfam" id="PF04967">
    <property type="entry name" value="HTH_10"/>
    <property type="match status" value="1"/>
</dbReference>
<evidence type="ECO:0000313" key="2">
    <source>
        <dbReference type="EMBL" id="PVU74906.1"/>
    </source>
</evidence>
<proteinExistence type="predicted"/>
<feature type="domain" description="HTH bat-type" evidence="1">
    <location>
        <begin position="133"/>
        <end position="185"/>
    </location>
</feature>